<keyword evidence="2" id="KW-0255">Endonuclease</keyword>
<dbReference type="AlphaFoldDB" id="A0A844ZFC6"/>
<gene>
    <name evidence="2" type="ORF">GRI32_00575</name>
</gene>
<dbReference type="OrthoDB" id="7181882at2"/>
<sequence length="264" mass="29028">MIDAKNRLSEYPFLLQSELRDAANEHGYRVGPEQSAGWLFFRSASAPGEIALAATPAGMSGPFFLSISHPGAARELMAEVASPCAKGHVAAFAFERREALFAAVGEVYRLSISLPTLPFEDFVRETAHLGNTEAEQMQKVRIGQARFRDALMNYWNGTCPLTGISNPELLRASHIIGWAKCDSDQERLNVYNGFLLSSLWDAAFDSGLVTFDDHGRAVPSPLLDDKAAREMSVGSVPPLVLTDDHRSRLAWHRIHCWQGDMPGA</sequence>
<comment type="caution">
    <text evidence="2">The sequence shown here is derived from an EMBL/GenBank/DDBJ whole genome shotgun (WGS) entry which is preliminary data.</text>
</comment>
<dbReference type="Proteomes" id="UP000435243">
    <property type="component" value="Unassembled WGS sequence"/>
</dbReference>
<evidence type="ECO:0000259" key="1">
    <source>
        <dbReference type="Pfam" id="PF13391"/>
    </source>
</evidence>
<accession>A0A844ZFC6</accession>
<name>A0A844ZFC6_9SPHN</name>
<reference evidence="2 3" key="1">
    <citation type="submission" date="2019-12" db="EMBL/GenBank/DDBJ databases">
        <title>Genomic-based taxomic classification of the family Erythrobacteraceae.</title>
        <authorList>
            <person name="Xu L."/>
        </authorList>
    </citation>
    <scope>NUCLEOTIDE SEQUENCE [LARGE SCALE GENOMIC DNA]</scope>
    <source>
        <strain evidence="2 3">JCM 16339</strain>
    </source>
</reference>
<dbReference type="Pfam" id="PF13391">
    <property type="entry name" value="HNH_2"/>
    <property type="match status" value="1"/>
</dbReference>
<protein>
    <submittedName>
        <fullName evidence="2">HNH endonuclease</fullName>
    </submittedName>
</protein>
<organism evidence="2 3">
    <name type="scientific">Alteraurantiacibacter aestuarii</name>
    <dbReference type="NCBI Taxonomy" id="650004"/>
    <lineage>
        <taxon>Bacteria</taxon>
        <taxon>Pseudomonadati</taxon>
        <taxon>Pseudomonadota</taxon>
        <taxon>Alphaproteobacteria</taxon>
        <taxon>Sphingomonadales</taxon>
        <taxon>Erythrobacteraceae</taxon>
        <taxon>Alteraurantiacibacter</taxon>
    </lineage>
</organism>
<dbReference type="EMBL" id="WTYY01000001">
    <property type="protein sequence ID" value="MXO87231.1"/>
    <property type="molecule type" value="Genomic_DNA"/>
</dbReference>
<dbReference type="InterPro" id="IPR003615">
    <property type="entry name" value="HNH_nuc"/>
</dbReference>
<keyword evidence="2" id="KW-0378">Hydrolase</keyword>
<feature type="domain" description="HNH nuclease" evidence="1">
    <location>
        <begin position="159"/>
        <end position="212"/>
    </location>
</feature>
<dbReference type="RefSeq" id="WP_160589196.1">
    <property type="nucleotide sequence ID" value="NZ_BAAAFP010000002.1"/>
</dbReference>
<keyword evidence="2" id="KW-0540">Nuclease</keyword>
<proteinExistence type="predicted"/>
<keyword evidence="3" id="KW-1185">Reference proteome</keyword>
<dbReference type="GO" id="GO:0004519">
    <property type="term" value="F:endonuclease activity"/>
    <property type="evidence" value="ECO:0007669"/>
    <property type="project" value="UniProtKB-KW"/>
</dbReference>
<evidence type="ECO:0000313" key="3">
    <source>
        <dbReference type="Proteomes" id="UP000435243"/>
    </source>
</evidence>
<evidence type="ECO:0000313" key="2">
    <source>
        <dbReference type="EMBL" id="MXO87231.1"/>
    </source>
</evidence>